<accession>A0A9Q1CW01</accession>
<feature type="compositionally biased region" description="Polar residues" evidence="1">
    <location>
        <begin position="119"/>
        <end position="132"/>
    </location>
</feature>
<reference evidence="2" key="1">
    <citation type="journal article" date="2023" name="Science">
        <title>Genome structures resolve the early diversification of teleost fishes.</title>
        <authorList>
            <person name="Parey E."/>
            <person name="Louis A."/>
            <person name="Montfort J."/>
            <person name="Bouchez O."/>
            <person name="Roques C."/>
            <person name="Iampietro C."/>
            <person name="Lluch J."/>
            <person name="Castinel A."/>
            <person name="Donnadieu C."/>
            <person name="Desvignes T."/>
            <person name="Floi Bucao C."/>
            <person name="Jouanno E."/>
            <person name="Wen M."/>
            <person name="Mejri S."/>
            <person name="Dirks R."/>
            <person name="Jansen H."/>
            <person name="Henkel C."/>
            <person name="Chen W.J."/>
            <person name="Zahm M."/>
            <person name="Cabau C."/>
            <person name="Klopp C."/>
            <person name="Thompson A.W."/>
            <person name="Robinson-Rechavi M."/>
            <person name="Braasch I."/>
            <person name="Lecointre G."/>
            <person name="Bobe J."/>
            <person name="Postlethwait J.H."/>
            <person name="Berthelot C."/>
            <person name="Roest Crollius H."/>
            <person name="Guiguen Y."/>
        </authorList>
    </citation>
    <scope>NUCLEOTIDE SEQUENCE</scope>
    <source>
        <strain evidence="2">Concon-B</strain>
    </source>
</reference>
<dbReference type="GO" id="GO:0051017">
    <property type="term" value="P:actin filament bundle assembly"/>
    <property type="evidence" value="ECO:0007669"/>
    <property type="project" value="TreeGrafter"/>
</dbReference>
<dbReference type="GO" id="GO:0015629">
    <property type="term" value="C:actin cytoskeleton"/>
    <property type="evidence" value="ECO:0007669"/>
    <property type="project" value="TreeGrafter"/>
</dbReference>
<dbReference type="Proteomes" id="UP001152803">
    <property type="component" value="Unassembled WGS sequence"/>
</dbReference>
<dbReference type="PANTHER" id="PTHR18949">
    <property type="entry name" value="CALDESMON"/>
    <property type="match status" value="1"/>
</dbReference>
<proteinExistence type="predicted"/>
<feature type="region of interest" description="Disordered" evidence="1">
    <location>
        <begin position="1"/>
        <end position="230"/>
    </location>
</feature>
<feature type="compositionally biased region" description="Basic and acidic residues" evidence="1">
    <location>
        <begin position="145"/>
        <end position="228"/>
    </location>
</feature>
<dbReference type="PRINTS" id="PR01076">
    <property type="entry name" value="CALDESMON"/>
</dbReference>
<comment type="caution">
    <text evidence="2">The sequence shown here is derived from an EMBL/GenBank/DDBJ whole genome shotgun (WGS) entry which is preliminary data.</text>
</comment>
<dbReference type="EMBL" id="JAFJMO010000019">
    <property type="protein sequence ID" value="KAJ8249922.1"/>
    <property type="molecule type" value="Genomic_DNA"/>
</dbReference>
<feature type="compositionally biased region" description="Polar residues" evidence="1">
    <location>
        <begin position="16"/>
        <end position="30"/>
    </location>
</feature>
<keyword evidence="3" id="KW-1185">Reference proteome</keyword>
<evidence type="ECO:0008006" key="4">
    <source>
        <dbReference type="Google" id="ProtNLM"/>
    </source>
</evidence>
<feature type="region of interest" description="Disordered" evidence="1">
    <location>
        <begin position="313"/>
        <end position="367"/>
    </location>
</feature>
<organism evidence="2 3">
    <name type="scientific">Conger conger</name>
    <name type="common">Conger eel</name>
    <name type="synonym">Muraena conger</name>
    <dbReference type="NCBI Taxonomy" id="82655"/>
    <lineage>
        <taxon>Eukaryota</taxon>
        <taxon>Metazoa</taxon>
        <taxon>Chordata</taxon>
        <taxon>Craniata</taxon>
        <taxon>Vertebrata</taxon>
        <taxon>Euteleostomi</taxon>
        <taxon>Actinopterygii</taxon>
        <taxon>Neopterygii</taxon>
        <taxon>Teleostei</taxon>
        <taxon>Anguilliformes</taxon>
        <taxon>Congridae</taxon>
        <taxon>Conger</taxon>
    </lineage>
</organism>
<gene>
    <name evidence="2" type="ORF">COCON_G00231380</name>
</gene>
<dbReference type="GO" id="GO:0017022">
    <property type="term" value="F:myosin binding"/>
    <property type="evidence" value="ECO:0007669"/>
    <property type="project" value="InterPro"/>
</dbReference>
<evidence type="ECO:0000256" key="1">
    <source>
        <dbReference type="SAM" id="MobiDB-lite"/>
    </source>
</evidence>
<dbReference type="InterPro" id="IPR006018">
    <property type="entry name" value="Caldesmon_LSP"/>
</dbReference>
<dbReference type="InterPro" id="IPR006017">
    <property type="entry name" value="Caldesmon"/>
</dbReference>
<dbReference type="OrthoDB" id="9908857at2759"/>
<dbReference type="GO" id="GO:0005516">
    <property type="term" value="F:calmodulin binding"/>
    <property type="evidence" value="ECO:0007669"/>
    <property type="project" value="InterPro"/>
</dbReference>
<protein>
    <recommendedName>
        <fullName evidence="4">Caldesmon 1b</fullName>
    </recommendedName>
</protein>
<dbReference type="GO" id="GO:0006936">
    <property type="term" value="P:muscle contraction"/>
    <property type="evidence" value="ECO:0007669"/>
    <property type="project" value="InterPro"/>
</dbReference>
<dbReference type="AlphaFoldDB" id="A0A9Q1CW01"/>
<name>A0A9Q1CW01_CONCO</name>
<dbReference type="GO" id="GO:0001525">
    <property type="term" value="P:angiogenesis"/>
    <property type="evidence" value="ECO:0007669"/>
    <property type="project" value="TreeGrafter"/>
</dbReference>
<sequence>MSDMETEEAVAVATENNSSMAGTDRSSSLPSAPGEESLQEEPGSGAPRGQQEVPEGRGGGNPELEEELDDPAPLEEQVEDEEEEVSSEEEEEEEAREANKENVTTPQPKEHSGGFHDNTAGNHRNAESSGNARSPEAEEAGGASRQEDREAQDRREKRREAEEELQDLKKRREERRKVQEEAEKQRKREMEEKKAREEEEKRRMKEGIDRRRAEAAEKRQKMEGEAGKRFTCVTPRGSALKIGDRAEFLNKSAQKSSTVKMGHTPIISKIDDRLEQYTTALQSQRDSRPLPVNINKESAQVNIGVAGLISDWLSKTPEGPKSPGVAPADLKPGDVTNKRSLWENRSSPANTPPGDASKPVANGKTPV</sequence>
<feature type="compositionally biased region" description="Acidic residues" evidence="1">
    <location>
        <begin position="63"/>
        <end position="95"/>
    </location>
</feature>
<dbReference type="Pfam" id="PF02029">
    <property type="entry name" value="Caldesmon"/>
    <property type="match status" value="2"/>
</dbReference>
<dbReference type="PANTHER" id="PTHR18949:SF3">
    <property type="entry name" value="CALDESMON"/>
    <property type="match status" value="1"/>
</dbReference>
<evidence type="ECO:0000313" key="3">
    <source>
        <dbReference type="Proteomes" id="UP001152803"/>
    </source>
</evidence>
<evidence type="ECO:0000313" key="2">
    <source>
        <dbReference type="EMBL" id="KAJ8249922.1"/>
    </source>
</evidence>
<dbReference type="GO" id="GO:0003779">
    <property type="term" value="F:actin binding"/>
    <property type="evidence" value="ECO:0007669"/>
    <property type="project" value="InterPro"/>
</dbReference>